<feature type="signal peptide" evidence="2">
    <location>
        <begin position="1"/>
        <end position="24"/>
    </location>
</feature>
<dbReference type="RefSeq" id="XP_066722025.1">
    <property type="nucleotide sequence ID" value="XM_066853884.1"/>
</dbReference>
<evidence type="ECO:0000256" key="2">
    <source>
        <dbReference type="SAM" id="SignalP"/>
    </source>
</evidence>
<dbReference type="GeneID" id="92086947"/>
<evidence type="ECO:0000313" key="3">
    <source>
        <dbReference type="EMBL" id="KAK8087501.1"/>
    </source>
</evidence>
<evidence type="ECO:0000313" key="4">
    <source>
        <dbReference type="Proteomes" id="UP001480595"/>
    </source>
</evidence>
<evidence type="ECO:0000256" key="1">
    <source>
        <dbReference type="SAM" id="MobiDB-lite"/>
    </source>
</evidence>
<dbReference type="EMBL" id="JAQQWL010000002">
    <property type="protein sequence ID" value="KAK8087501.1"/>
    <property type="molecule type" value="Genomic_DNA"/>
</dbReference>
<feature type="chain" id="PRO_5046971527" description="Secreted protein" evidence="2">
    <location>
        <begin position="25"/>
        <end position="137"/>
    </location>
</feature>
<dbReference type="Proteomes" id="UP001480595">
    <property type="component" value="Unassembled WGS sequence"/>
</dbReference>
<keyword evidence="2" id="KW-0732">Signal</keyword>
<comment type="caution">
    <text evidence="3">The sequence shown here is derived from an EMBL/GenBank/DDBJ whole genome shotgun (WGS) entry which is preliminary data.</text>
</comment>
<reference evidence="3 4" key="1">
    <citation type="submission" date="2023-01" db="EMBL/GenBank/DDBJ databases">
        <title>Analysis of 21 Apiospora genomes using comparative genomics revels a genus with tremendous synthesis potential of carbohydrate active enzymes and secondary metabolites.</title>
        <authorList>
            <person name="Sorensen T."/>
        </authorList>
    </citation>
    <scope>NUCLEOTIDE SEQUENCE [LARGE SCALE GENOMIC DNA]</scope>
    <source>
        <strain evidence="3 4">CBS 135458</strain>
    </source>
</reference>
<feature type="region of interest" description="Disordered" evidence="1">
    <location>
        <begin position="73"/>
        <end position="137"/>
    </location>
</feature>
<proteinExistence type="predicted"/>
<organism evidence="3 4">
    <name type="scientific">Apiospora phragmitis</name>
    <dbReference type="NCBI Taxonomy" id="2905665"/>
    <lineage>
        <taxon>Eukaryota</taxon>
        <taxon>Fungi</taxon>
        <taxon>Dikarya</taxon>
        <taxon>Ascomycota</taxon>
        <taxon>Pezizomycotina</taxon>
        <taxon>Sordariomycetes</taxon>
        <taxon>Xylariomycetidae</taxon>
        <taxon>Amphisphaeriales</taxon>
        <taxon>Apiosporaceae</taxon>
        <taxon>Apiospora</taxon>
    </lineage>
</organism>
<gene>
    <name evidence="3" type="ORF">PG994_002475</name>
</gene>
<sequence length="137" mass="15184">MARQFTVVALWLLLLALYAHRGLAYVTSTTTAYVVVTTTTSLEVLRRLVRRGDGQPPDHHHDADRQVLLHTHGAPHRDLDVHQRGPGRRGGLAVRAGGLGRRVRARVRPGLRPAPGRRRRLYIPPPPSPTRVSGVPK</sequence>
<feature type="compositionally biased region" description="Basic residues" evidence="1">
    <location>
        <begin position="101"/>
        <end position="121"/>
    </location>
</feature>
<accession>A0ABR1WWG2</accession>
<name>A0ABR1WWG2_9PEZI</name>
<keyword evidence="4" id="KW-1185">Reference proteome</keyword>
<evidence type="ECO:0008006" key="5">
    <source>
        <dbReference type="Google" id="ProtNLM"/>
    </source>
</evidence>
<protein>
    <recommendedName>
        <fullName evidence="5">Secreted protein</fullName>
    </recommendedName>
</protein>